<dbReference type="KEGG" id="nfa:NFA_9090"/>
<evidence type="ECO:0000313" key="3">
    <source>
        <dbReference type="Proteomes" id="UP000006820"/>
    </source>
</evidence>
<dbReference type="Proteomes" id="UP000006820">
    <property type="component" value="Chromosome"/>
</dbReference>
<accession>Q5Z1D7</accession>
<dbReference type="EMBL" id="AP006618">
    <property type="protein sequence ID" value="BAD55754.1"/>
    <property type="molecule type" value="Genomic_DNA"/>
</dbReference>
<organism evidence="2 3">
    <name type="scientific">Nocardia farcinica (strain IFM 10152)</name>
    <dbReference type="NCBI Taxonomy" id="247156"/>
    <lineage>
        <taxon>Bacteria</taxon>
        <taxon>Bacillati</taxon>
        <taxon>Actinomycetota</taxon>
        <taxon>Actinomycetes</taxon>
        <taxon>Mycobacteriales</taxon>
        <taxon>Nocardiaceae</taxon>
        <taxon>Nocardia</taxon>
    </lineage>
</organism>
<feature type="region of interest" description="Disordered" evidence="1">
    <location>
        <begin position="179"/>
        <end position="244"/>
    </location>
</feature>
<evidence type="ECO:0000256" key="1">
    <source>
        <dbReference type="SAM" id="MobiDB-lite"/>
    </source>
</evidence>
<keyword evidence="3" id="KW-1185">Reference proteome</keyword>
<name>Q5Z1D7_NOCFA</name>
<dbReference type="STRING" id="247156.NFA_9090"/>
<gene>
    <name evidence="2" type="ordered locus">NFA_9090</name>
</gene>
<feature type="compositionally biased region" description="Basic and acidic residues" evidence="1">
    <location>
        <begin position="50"/>
        <end position="59"/>
    </location>
</feature>
<feature type="region of interest" description="Disordered" evidence="1">
    <location>
        <begin position="1"/>
        <end position="98"/>
    </location>
</feature>
<protein>
    <submittedName>
        <fullName evidence="2">Uncharacterized protein</fullName>
    </submittedName>
</protein>
<feature type="region of interest" description="Disordered" evidence="1">
    <location>
        <begin position="115"/>
        <end position="150"/>
    </location>
</feature>
<feature type="compositionally biased region" description="Basic residues" evidence="1">
    <location>
        <begin position="67"/>
        <end position="80"/>
    </location>
</feature>
<evidence type="ECO:0000313" key="2">
    <source>
        <dbReference type="EMBL" id="BAD55754.1"/>
    </source>
</evidence>
<proteinExistence type="predicted"/>
<sequence>MRGHRENRMRRGAGLSRHDDGMRHVRGTRRGRMRRRGRGIGCSLMPVRDSGMRRDRGGRPGDTVPLPRRRGSVRRNRMRRTGPPMRRSTRRRHRSSGVCGGMRRISLRRCGIHRSAARRRGDGTGRVPRSWHRRGWRCGGVHRRTPTGASVRRCRTLPPRRRHAFPPCSLRPCPFAPAPIEQSRRRHGDQLPNEALGAAPSDTRPYRSGHIAHEGTASTGPDQADITAVGAARPPPRRCRRRRR</sequence>
<dbReference type="AlphaFoldDB" id="Q5Z1D7"/>
<dbReference type="HOGENOM" id="CLU_1137114_0_0_11"/>
<feature type="compositionally biased region" description="Basic residues" evidence="1">
    <location>
        <begin position="24"/>
        <end position="38"/>
    </location>
</feature>
<feature type="compositionally biased region" description="Basic residues" evidence="1">
    <location>
        <begin position="235"/>
        <end position="244"/>
    </location>
</feature>
<feature type="compositionally biased region" description="Basic residues" evidence="1">
    <location>
        <begin position="129"/>
        <end position="145"/>
    </location>
</feature>
<reference evidence="2 3" key="1">
    <citation type="journal article" date="2004" name="Proc. Natl. Acad. Sci. U.S.A.">
        <title>The complete genomic sequence of Nocardia farcinica IFM 10152.</title>
        <authorList>
            <person name="Ishikawa J."/>
            <person name="Yamashita A."/>
            <person name="Mikami Y."/>
            <person name="Hoshino Y."/>
            <person name="Kurita H."/>
            <person name="Hotta K."/>
            <person name="Shiba T."/>
            <person name="Hattori M."/>
        </authorList>
    </citation>
    <scope>NUCLEOTIDE SEQUENCE [LARGE SCALE GENOMIC DNA]</scope>
    <source>
        <strain evidence="2 3">IFM 10152</strain>
    </source>
</reference>